<name>A0ABR6JPU2_9XANT</name>
<evidence type="ECO:0000313" key="3">
    <source>
        <dbReference type="Proteomes" id="UP000554726"/>
    </source>
</evidence>
<dbReference type="EMBL" id="JACHNS010000008">
    <property type="protein sequence ID" value="MBB4594849.1"/>
    <property type="molecule type" value="Genomic_DNA"/>
</dbReference>
<protein>
    <submittedName>
        <fullName evidence="2">Membrane protein</fullName>
    </submittedName>
</protein>
<dbReference type="RefSeq" id="WP_260222409.1">
    <property type="nucleotide sequence ID" value="NZ_JACIJW010000009.1"/>
</dbReference>
<evidence type="ECO:0000313" key="2">
    <source>
        <dbReference type="EMBL" id="MBB4594849.1"/>
    </source>
</evidence>
<feature type="transmembrane region" description="Helical" evidence="1">
    <location>
        <begin position="151"/>
        <end position="174"/>
    </location>
</feature>
<dbReference type="InterPro" id="IPR018750">
    <property type="entry name" value="DUF2306_membrane"/>
</dbReference>
<dbReference type="Proteomes" id="UP000554726">
    <property type="component" value="Unassembled WGS sequence"/>
</dbReference>
<keyword evidence="3" id="KW-1185">Reference proteome</keyword>
<feature type="transmembrane region" description="Helical" evidence="1">
    <location>
        <begin position="224"/>
        <end position="248"/>
    </location>
</feature>
<comment type="caution">
    <text evidence="2">The sequence shown here is derived from an EMBL/GenBank/DDBJ whole genome shotgun (WGS) entry which is preliminary data.</text>
</comment>
<dbReference type="SUPFAM" id="SSF161093">
    <property type="entry name" value="MgtE membrane domain-like"/>
    <property type="match status" value="1"/>
</dbReference>
<feature type="transmembrane region" description="Helical" evidence="1">
    <location>
        <begin position="47"/>
        <end position="69"/>
    </location>
</feature>
<reference evidence="2 3" key="1">
    <citation type="submission" date="2020-08" db="EMBL/GenBank/DDBJ databases">
        <title>Studying the diversity of plant-associated saprophytic bacteria and their role in host health and plant-pathogen interactions.</title>
        <authorList>
            <person name="Potnis N."/>
        </authorList>
    </citation>
    <scope>NUCLEOTIDE SEQUENCE [LARGE SCALE GENOMIC DNA]</scope>
    <source>
        <strain evidence="2 3">F16</strain>
    </source>
</reference>
<feature type="transmembrane region" description="Helical" evidence="1">
    <location>
        <begin position="194"/>
        <end position="212"/>
    </location>
</feature>
<dbReference type="InterPro" id="IPR036739">
    <property type="entry name" value="SLC41_membr_dom_sf"/>
</dbReference>
<proteinExistence type="predicted"/>
<keyword evidence="1" id="KW-0812">Transmembrane</keyword>
<sequence length="255" mass="28298">MGWVVSAALGQLIFATYIASFYGRSTLSGHPERWNEVMNRGFIAGDHVFNWVLGLHLLMALTIILGGLFQLVPAVRRHAPAFHRWNGRVYMVLATALALGGLSLVWIRKGVAGDLPQHLGTSFNAVLILWFVAMAWRAARNRNFEHHRRWALRLFLAVSGVWFFRVGLMLWLVINQATIGFDPKSFTGPTLTSLAFLQTLLPLALLQGYFLAKRTKRLAVRLAVVVMLSLSTLATLGGGAAATMIMWWPNMGLSA</sequence>
<keyword evidence="1" id="KW-0472">Membrane</keyword>
<gene>
    <name evidence="2" type="ORF">FHR60_003554</name>
</gene>
<feature type="transmembrane region" description="Helical" evidence="1">
    <location>
        <begin position="89"/>
        <end position="107"/>
    </location>
</feature>
<keyword evidence="1" id="KW-1133">Transmembrane helix</keyword>
<feature type="transmembrane region" description="Helical" evidence="1">
    <location>
        <begin position="119"/>
        <end position="139"/>
    </location>
</feature>
<accession>A0ABR6JPU2</accession>
<evidence type="ECO:0000256" key="1">
    <source>
        <dbReference type="SAM" id="Phobius"/>
    </source>
</evidence>
<dbReference type="Pfam" id="PF10067">
    <property type="entry name" value="DUF2306"/>
    <property type="match status" value="1"/>
</dbReference>
<organism evidence="2 3">
    <name type="scientific">Xanthomonas cannabis</name>
    <dbReference type="NCBI Taxonomy" id="1885674"/>
    <lineage>
        <taxon>Bacteria</taxon>
        <taxon>Pseudomonadati</taxon>
        <taxon>Pseudomonadota</taxon>
        <taxon>Gammaproteobacteria</taxon>
        <taxon>Lysobacterales</taxon>
        <taxon>Lysobacteraceae</taxon>
        <taxon>Xanthomonas</taxon>
    </lineage>
</organism>